<comment type="caution">
    <text evidence="2">The sequence shown here is derived from an EMBL/GenBank/DDBJ whole genome shotgun (WGS) entry which is preliminary data.</text>
</comment>
<organism evidence="2 3">
    <name type="scientific">Ladona fulva</name>
    <name type="common">Scarce chaser dragonfly</name>
    <name type="synonym">Libellula fulva</name>
    <dbReference type="NCBI Taxonomy" id="123851"/>
    <lineage>
        <taxon>Eukaryota</taxon>
        <taxon>Metazoa</taxon>
        <taxon>Ecdysozoa</taxon>
        <taxon>Arthropoda</taxon>
        <taxon>Hexapoda</taxon>
        <taxon>Insecta</taxon>
        <taxon>Pterygota</taxon>
        <taxon>Palaeoptera</taxon>
        <taxon>Odonata</taxon>
        <taxon>Epiprocta</taxon>
        <taxon>Anisoptera</taxon>
        <taxon>Libelluloidea</taxon>
        <taxon>Libellulidae</taxon>
        <taxon>Ladona</taxon>
    </lineage>
</organism>
<evidence type="ECO:0000313" key="2">
    <source>
        <dbReference type="EMBL" id="KAG8230926.1"/>
    </source>
</evidence>
<evidence type="ECO:0008006" key="4">
    <source>
        <dbReference type="Google" id="ProtNLM"/>
    </source>
</evidence>
<proteinExistence type="predicted"/>
<dbReference type="AlphaFoldDB" id="A0A8K0K9M1"/>
<gene>
    <name evidence="2" type="ORF">J437_LFUL002958</name>
</gene>
<dbReference type="GO" id="GO:0019005">
    <property type="term" value="C:SCF ubiquitin ligase complex"/>
    <property type="evidence" value="ECO:0007669"/>
    <property type="project" value="TreeGrafter"/>
</dbReference>
<dbReference type="SMART" id="SM00367">
    <property type="entry name" value="LRR_CC"/>
    <property type="match status" value="3"/>
</dbReference>
<dbReference type="SUPFAM" id="SSF52047">
    <property type="entry name" value="RNI-like"/>
    <property type="match status" value="1"/>
</dbReference>
<protein>
    <recommendedName>
        <fullName evidence="4">F-box/LRR-repeat protein 6</fullName>
    </recommendedName>
</protein>
<dbReference type="GO" id="GO:0031146">
    <property type="term" value="P:SCF-dependent proteasomal ubiquitin-dependent protein catabolic process"/>
    <property type="evidence" value="ECO:0007669"/>
    <property type="project" value="TreeGrafter"/>
</dbReference>
<reference evidence="2" key="1">
    <citation type="submission" date="2013-04" db="EMBL/GenBank/DDBJ databases">
        <authorList>
            <person name="Qu J."/>
            <person name="Murali S.C."/>
            <person name="Bandaranaike D."/>
            <person name="Bellair M."/>
            <person name="Blankenburg K."/>
            <person name="Chao H."/>
            <person name="Dinh H."/>
            <person name="Doddapaneni H."/>
            <person name="Downs B."/>
            <person name="Dugan-Rocha S."/>
            <person name="Elkadiri S."/>
            <person name="Gnanaolivu R.D."/>
            <person name="Hernandez B."/>
            <person name="Javaid M."/>
            <person name="Jayaseelan J.C."/>
            <person name="Lee S."/>
            <person name="Li M."/>
            <person name="Ming W."/>
            <person name="Munidasa M."/>
            <person name="Muniz J."/>
            <person name="Nguyen L."/>
            <person name="Ongeri F."/>
            <person name="Osuji N."/>
            <person name="Pu L.-L."/>
            <person name="Puazo M."/>
            <person name="Qu C."/>
            <person name="Quiroz J."/>
            <person name="Raj R."/>
            <person name="Weissenberger G."/>
            <person name="Xin Y."/>
            <person name="Zou X."/>
            <person name="Han Y."/>
            <person name="Richards S."/>
            <person name="Worley K."/>
            <person name="Muzny D."/>
            <person name="Gibbs R."/>
        </authorList>
    </citation>
    <scope>NUCLEOTIDE SEQUENCE</scope>
    <source>
        <strain evidence="2">Sampled in the wild</strain>
    </source>
</reference>
<dbReference type="EMBL" id="KZ308518">
    <property type="protein sequence ID" value="KAG8230926.1"/>
    <property type="molecule type" value="Genomic_DNA"/>
</dbReference>
<feature type="region of interest" description="Disordered" evidence="1">
    <location>
        <begin position="400"/>
        <end position="433"/>
    </location>
</feature>
<accession>A0A8K0K9M1</accession>
<dbReference type="Gene3D" id="3.80.10.10">
    <property type="entry name" value="Ribonuclease Inhibitor"/>
    <property type="match status" value="1"/>
</dbReference>
<dbReference type="OrthoDB" id="3134645at2759"/>
<name>A0A8K0K9M1_LADFU</name>
<sequence>MCSVCRLWRDVALTPKLWHSIDLSSLWVGERARSDQHRLHWLVENRLSRTQELSLGGWKVPGVPAALETIATHCPELQGINLSSWTRLTADSLRSLVAACPRLSRIDISGINTESTNPRSAVSLSSILGLAEFMGERLTHLVLASNKLAGLPQIVIALATHCPCLEVLDLSNVRTLAQTTAPIAIERLQEGCQRLRVLRITNSQISLAQTTLKEQASSPGFPNLEELSMAVDGRGCSQVPVVDNSSLERILKNSHQLRLLDVRGCTRVSDSSLVRVPAWDLEHLFLSGCYATRPTGGDGLELIARKWVHSLVEVDLAWSTATDALDAAIYALADKEYQSPLRVLNLCGSSVSLGPIQALLESCPHLCSLNLSSCRALPRGMKRLYQAASEIDVLRASMRGERLERNNEEEPTPSEDTPVTDGVAEAEGVSATV</sequence>
<evidence type="ECO:0000256" key="1">
    <source>
        <dbReference type="SAM" id="MobiDB-lite"/>
    </source>
</evidence>
<dbReference type="InterPro" id="IPR032675">
    <property type="entry name" value="LRR_dom_sf"/>
</dbReference>
<dbReference type="InterPro" id="IPR006553">
    <property type="entry name" value="Leu-rich_rpt_Cys-con_subtyp"/>
</dbReference>
<reference evidence="2" key="2">
    <citation type="submission" date="2017-10" db="EMBL/GenBank/DDBJ databases">
        <title>Ladona fulva Genome sequencing and assembly.</title>
        <authorList>
            <person name="Murali S."/>
            <person name="Richards S."/>
            <person name="Bandaranaike D."/>
            <person name="Bellair M."/>
            <person name="Blankenburg K."/>
            <person name="Chao H."/>
            <person name="Dinh H."/>
            <person name="Doddapaneni H."/>
            <person name="Dugan-Rocha S."/>
            <person name="Elkadiri S."/>
            <person name="Gnanaolivu R."/>
            <person name="Hernandez B."/>
            <person name="Skinner E."/>
            <person name="Javaid M."/>
            <person name="Lee S."/>
            <person name="Li M."/>
            <person name="Ming W."/>
            <person name="Munidasa M."/>
            <person name="Muniz J."/>
            <person name="Nguyen L."/>
            <person name="Hughes D."/>
            <person name="Osuji N."/>
            <person name="Pu L.-L."/>
            <person name="Puazo M."/>
            <person name="Qu C."/>
            <person name="Quiroz J."/>
            <person name="Raj R."/>
            <person name="Weissenberger G."/>
            <person name="Xin Y."/>
            <person name="Zou X."/>
            <person name="Han Y."/>
            <person name="Worley K."/>
            <person name="Muzny D."/>
            <person name="Gibbs R."/>
        </authorList>
    </citation>
    <scope>NUCLEOTIDE SEQUENCE</scope>
    <source>
        <strain evidence="2">Sampled in the wild</strain>
    </source>
</reference>
<dbReference type="PANTHER" id="PTHR13318">
    <property type="entry name" value="PARTNER OF PAIRED, ISOFORM B-RELATED"/>
    <property type="match status" value="1"/>
</dbReference>
<evidence type="ECO:0000313" key="3">
    <source>
        <dbReference type="Proteomes" id="UP000792457"/>
    </source>
</evidence>
<keyword evidence="3" id="KW-1185">Reference proteome</keyword>
<dbReference type="Proteomes" id="UP000792457">
    <property type="component" value="Unassembled WGS sequence"/>
</dbReference>